<organism evidence="2 3">
    <name type="scientific">Lasiodiplodia hormozganensis</name>
    <dbReference type="NCBI Taxonomy" id="869390"/>
    <lineage>
        <taxon>Eukaryota</taxon>
        <taxon>Fungi</taxon>
        <taxon>Dikarya</taxon>
        <taxon>Ascomycota</taxon>
        <taxon>Pezizomycotina</taxon>
        <taxon>Dothideomycetes</taxon>
        <taxon>Dothideomycetes incertae sedis</taxon>
        <taxon>Botryosphaeriales</taxon>
        <taxon>Botryosphaeriaceae</taxon>
        <taxon>Lasiodiplodia</taxon>
    </lineage>
</organism>
<sequence>MKHFNAAIRMPQSESRSMFIPVLFLTMHLFAGPMTAVAGTTNYSTWMATSIISRGQGVLSGEGDSSRLLQAGFTQKAFHRWLELYPNDPDAELIGSYIKESTDSITSAVSDAAATIDTWSLDRLSSGNNLITLYQESNNETYRTAFEALRQSIDLQPRNSEGGLWYYTYPNWSYLDGMYSLPPFYTLYTALFDAANSSAVPGDMVRQLDLLWQHCRLNSSSALLVHGYDDSRTAVWADPVTGASPHVWGRSLGWYAMALVDTLELLSRYYHDQGDYTSAAANGGKKEGPQQHLMMQFAELAAAVVRAADGASGAWWQVMDQPGRAGNYIESSGSAMFVYALLKGARLGYLSESSPASTLVTAATEEENGGGAHGSAWTHVASRAYEYLVDNFVVNHGNGTLGYNGTVSVCSLNSTASYEYYVGRPILYNSVLGSAAFVLASVEYEALGAGSGK</sequence>
<dbReference type="PANTHER" id="PTHR33886">
    <property type="entry name" value="UNSATURATED RHAMNOGALACTURONAN HYDROLASE (EUROFUNG)"/>
    <property type="match status" value="1"/>
</dbReference>
<dbReference type="InterPro" id="IPR010905">
    <property type="entry name" value="Glyco_hydro_88"/>
</dbReference>
<protein>
    <submittedName>
        <fullName evidence="2">Unsaturated rhamnogalacturonyl hydrolase YteR</fullName>
    </submittedName>
</protein>
<dbReference type="AlphaFoldDB" id="A0AA39YK55"/>
<evidence type="ECO:0000313" key="2">
    <source>
        <dbReference type="EMBL" id="KAK0654092.1"/>
    </source>
</evidence>
<evidence type="ECO:0000256" key="1">
    <source>
        <dbReference type="ARBA" id="ARBA00022801"/>
    </source>
</evidence>
<keyword evidence="1 2" id="KW-0378">Hydrolase</keyword>
<dbReference type="InterPro" id="IPR008928">
    <property type="entry name" value="6-hairpin_glycosidase_sf"/>
</dbReference>
<dbReference type="Gene3D" id="1.50.10.10">
    <property type="match status" value="1"/>
</dbReference>
<keyword evidence="3" id="KW-1185">Reference proteome</keyword>
<accession>A0AA39YK55</accession>
<dbReference type="PANTHER" id="PTHR33886:SF11">
    <property type="entry name" value="WALL GLYCOSYL HYDROLASE YTER, PUTATIVE (AFU_ORTHOLOGUE AFUA_2G14630)-RELATED"/>
    <property type="match status" value="1"/>
</dbReference>
<dbReference type="InterPro" id="IPR012341">
    <property type="entry name" value="6hp_glycosidase-like_sf"/>
</dbReference>
<dbReference type="EMBL" id="JAUJDW010000023">
    <property type="protein sequence ID" value="KAK0654092.1"/>
    <property type="molecule type" value="Genomic_DNA"/>
</dbReference>
<name>A0AA39YK55_9PEZI</name>
<dbReference type="InterPro" id="IPR052043">
    <property type="entry name" value="PolySaccharide_Degr_Enz"/>
</dbReference>
<dbReference type="SUPFAM" id="SSF48208">
    <property type="entry name" value="Six-hairpin glycosidases"/>
    <property type="match status" value="1"/>
</dbReference>
<dbReference type="Proteomes" id="UP001175001">
    <property type="component" value="Unassembled WGS sequence"/>
</dbReference>
<comment type="caution">
    <text evidence="2">The sequence shown here is derived from an EMBL/GenBank/DDBJ whole genome shotgun (WGS) entry which is preliminary data.</text>
</comment>
<reference evidence="2" key="1">
    <citation type="submission" date="2023-06" db="EMBL/GenBank/DDBJ databases">
        <title>Multi-omics analyses reveal the molecular pathogenesis toolkit of Lasiodiplodia hormozganensis, a cross-kingdom pathogen.</title>
        <authorList>
            <person name="Felix C."/>
            <person name="Meneses R."/>
            <person name="Goncalves M.F.M."/>
            <person name="Tilleman L."/>
            <person name="Duarte A.S."/>
            <person name="Jorrin-Novo J.V."/>
            <person name="Van De Peer Y."/>
            <person name="Deforce D."/>
            <person name="Van Nieuwerburgh F."/>
            <person name="Esteves A.C."/>
            <person name="Alves A."/>
        </authorList>
    </citation>
    <scope>NUCLEOTIDE SEQUENCE</scope>
    <source>
        <strain evidence="2">CBS 339.90</strain>
    </source>
</reference>
<proteinExistence type="predicted"/>
<dbReference type="Pfam" id="PF07470">
    <property type="entry name" value="Glyco_hydro_88"/>
    <property type="match status" value="1"/>
</dbReference>
<gene>
    <name evidence="2" type="primary">yteR_2</name>
    <name evidence="2" type="ORF">DIS24_g5465</name>
</gene>
<evidence type="ECO:0000313" key="3">
    <source>
        <dbReference type="Proteomes" id="UP001175001"/>
    </source>
</evidence>
<dbReference type="GO" id="GO:0005975">
    <property type="term" value="P:carbohydrate metabolic process"/>
    <property type="evidence" value="ECO:0007669"/>
    <property type="project" value="InterPro"/>
</dbReference>
<dbReference type="GO" id="GO:0016787">
    <property type="term" value="F:hydrolase activity"/>
    <property type="evidence" value="ECO:0007669"/>
    <property type="project" value="UniProtKB-KW"/>
</dbReference>